<protein>
    <submittedName>
        <fullName evidence="2">Lipase</fullName>
    </submittedName>
</protein>
<organism evidence="2 3">
    <name type="scientific">Sulfitobacter pacificus</name>
    <dbReference type="NCBI Taxonomy" id="1499314"/>
    <lineage>
        <taxon>Bacteria</taxon>
        <taxon>Pseudomonadati</taxon>
        <taxon>Pseudomonadota</taxon>
        <taxon>Alphaproteobacteria</taxon>
        <taxon>Rhodobacterales</taxon>
        <taxon>Roseobacteraceae</taxon>
        <taxon>Sulfitobacter</taxon>
    </lineage>
</organism>
<reference evidence="2" key="1">
    <citation type="journal article" date="2014" name="Int. J. Syst. Evol. Microbiol.">
        <title>Complete genome of a new Firmicutes species belonging to the dominant human colonic microbiota ('Ruminococcus bicirculans') reveals two chromosomes and a selective capacity to utilize plant glucans.</title>
        <authorList>
            <consortium name="NISC Comparative Sequencing Program"/>
            <person name="Wegmann U."/>
            <person name="Louis P."/>
            <person name="Goesmann A."/>
            <person name="Henrissat B."/>
            <person name="Duncan S.H."/>
            <person name="Flint H.J."/>
        </authorList>
    </citation>
    <scope>NUCLEOTIDE SEQUENCE</scope>
    <source>
        <strain evidence="2">NBRC 109915</strain>
    </source>
</reference>
<accession>A0ABQ5VKD9</accession>
<gene>
    <name evidence="2" type="ORF">GCM10007927_23630</name>
</gene>
<comment type="caution">
    <text evidence="2">The sequence shown here is derived from an EMBL/GenBank/DDBJ whole genome shotgun (WGS) entry which is preliminary data.</text>
</comment>
<proteinExistence type="predicted"/>
<sequence length="238" mass="25799">MYDTALRAILSPVLIAQALQVRRSAQCLPEAAGARMGTVGSGPALRLMIVGDSSAAGVGVTDQRDALSGQLAQHLAQGFNVTWQLDALTGATTRSTLTRLANAADHPANVVITALGVNDVTRLIPARSWVRQQAALFDRLNTLYRPKQIYVSGMPPMSHFPLLPQPLRWTLGRHAAKLEHHRVAFLATRPDCTHVPFNLPLDPAMVASDGFHPAAPLYTLWAKEMASRIISDWSKLST</sequence>
<evidence type="ECO:0000313" key="3">
    <source>
        <dbReference type="Proteomes" id="UP001161388"/>
    </source>
</evidence>
<name>A0ABQ5VKD9_9RHOB</name>
<dbReference type="EMBL" id="BSNL01000001">
    <property type="protein sequence ID" value="GLQ27560.1"/>
    <property type="molecule type" value="Genomic_DNA"/>
</dbReference>
<dbReference type="Pfam" id="PF13472">
    <property type="entry name" value="Lipase_GDSL_2"/>
    <property type="match status" value="1"/>
</dbReference>
<dbReference type="Proteomes" id="UP001161388">
    <property type="component" value="Unassembled WGS sequence"/>
</dbReference>
<dbReference type="InterPro" id="IPR013830">
    <property type="entry name" value="SGNH_hydro"/>
</dbReference>
<keyword evidence="3" id="KW-1185">Reference proteome</keyword>
<dbReference type="CDD" id="cd01836">
    <property type="entry name" value="FeeA_FeeB_like"/>
    <property type="match status" value="1"/>
</dbReference>
<evidence type="ECO:0000313" key="2">
    <source>
        <dbReference type="EMBL" id="GLQ27560.1"/>
    </source>
</evidence>
<dbReference type="SUPFAM" id="SSF52266">
    <property type="entry name" value="SGNH hydrolase"/>
    <property type="match status" value="1"/>
</dbReference>
<reference evidence="2" key="2">
    <citation type="submission" date="2023-01" db="EMBL/GenBank/DDBJ databases">
        <title>Draft genome sequence of Sulfitobacter pacificus strain NBRC 109915.</title>
        <authorList>
            <person name="Sun Q."/>
            <person name="Mori K."/>
        </authorList>
    </citation>
    <scope>NUCLEOTIDE SEQUENCE</scope>
    <source>
        <strain evidence="2">NBRC 109915</strain>
    </source>
</reference>
<dbReference type="InterPro" id="IPR036514">
    <property type="entry name" value="SGNH_hydro_sf"/>
</dbReference>
<evidence type="ECO:0000259" key="1">
    <source>
        <dbReference type="Pfam" id="PF13472"/>
    </source>
</evidence>
<dbReference type="RefSeq" id="WP_284373658.1">
    <property type="nucleotide sequence ID" value="NZ_BSNL01000001.1"/>
</dbReference>
<feature type="domain" description="SGNH hydrolase-type esterase" evidence="1">
    <location>
        <begin position="50"/>
        <end position="215"/>
    </location>
</feature>
<dbReference type="Gene3D" id="3.40.50.1110">
    <property type="entry name" value="SGNH hydrolase"/>
    <property type="match status" value="1"/>
</dbReference>